<dbReference type="PROSITE" id="PS51186">
    <property type="entry name" value="GNAT"/>
    <property type="match status" value="1"/>
</dbReference>
<dbReference type="Pfam" id="PF00583">
    <property type="entry name" value="Acetyltransf_1"/>
    <property type="match status" value="1"/>
</dbReference>
<dbReference type="EMBL" id="JAKVQD010000007">
    <property type="protein sequence ID" value="MCH4553777.1"/>
    <property type="molecule type" value="Genomic_DNA"/>
</dbReference>
<evidence type="ECO:0000256" key="1">
    <source>
        <dbReference type="ARBA" id="ARBA00022679"/>
    </source>
</evidence>
<evidence type="ECO:0000259" key="3">
    <source>
        <dbReference type="PROSITE" id="PS51186"/>
    </source>
</evidence>
<dbReference type="InterPro" id="IPR016181">
    <property type="entry name" value="Acyl_CoA_acyltransferase"/>
</dbReference>
<dbReference type="CDD" id="cd04301">
    <property type="entry name" value="NAT_SF"/>
    <property type="match status" value="1"/>
</dbReference>
<reference evidence="4" key="1">
    <citation type="submission" date="2022-02" db="EMBL/GenBank/DDBJ databases">
        <title>Aestuariibaculum sp., a marine bacterium isolated from sediment in Guangxi.</title>
        <authorList>
            <person name="Ying J."/>
        </authorList>
    </citation>
    <scope>NUCLEOTIDE SEQUENCE</scope>
    <source>
        <strain evidence="4">L182</strain>
    </source>
</reference>
<dbReference type="Gene3D" id="3.40.630.30">
    <property type="match status" value="1"/>
</dbReference>
<dbReference type="InterPro" id="IPR050832">
    <property type="entry name" value="Bact_Acetyltransf"/>
</dbReference>
<name>A0ABS9RLK5_9FLAO</name>
<comment type="caution">
    <text evidence="4">The sequence shown here is derived from an EMBL/GenBank/DDBJ whole genome shotgun (WGS) entry which is preliminary data.</text>
</comment>
<dbReference type="InterPro" id="IPR000182">
    <property type="entry name" value="GNAT_dom"/>
</dbReference>
<sequence>MIIRKIQPEDNPFLASIIKNTFDEHDAPKCGTVYSDPTTDHLFSLFDTEKSILWVAEEKGEILGCCGIYPTDGLPEGYVELVKFYLAPSARGKGVGTKLMEQSIESAKALGYTNIYLESLPHFATAVKMYTKLGFQTLREPLGKSGHTSCNIWMNKKI</sequence>
<dbReference type="RefSeq" id="WP_240574953.1">
    <property type="nucleotide sequence ID" value="NZ_CP136709.1"/>
</dbReference>
<accession>A0ABS9RLK5</accession>
<protein>
    <submittedName>
        <fullName evidence="4">GNAT family N-acetyltransferase</fullName>
    </submittedName>
</protein>
<keyword evidence="2" id="KW-0012">Acyltransferase</keyword>
<feature type="domain" description="N-acetyltransferase" evidence="3">
    <location>
        <begin position="1"/>
        <end position="158"/>
    </location>
</feature>
<keyword evidence="1" id="KW-0808">Transferase</keyword>
<dbReference type="SUPFAM" id="SSF55729">
    <property type="entry name" value="Acyl-CoA N-acyltransferases (Nat)"/>
    <property type="match status" value="1"/>
</dbReference>
<evidence type="ECO:0000313" key="5">
    <source>
        <dbReference type="Proteomes" id="UP001156141"/>
    </source>
</evidence>
<keyword evidence="5" id="KW-1185">Reference proteome</keyword>
<evidence type="ECO:0000313" key="4">
    <source>
        <dbReference type="EMBL" id="MCH4553777.1"/>
    </source>
</evidence>
<dbReference type="PANTHER" id="PTHR43877:SF2">
    <property type="entry name" value="AMINOALKYLPHOSPHONATE N-ACETYLTRANSFERASE-RELATED"/>
    <property type="match status" value="1"/>
</dbReference>
<gene>
    <name evidence="4" type="ORF">MKW35_14215</name>
</gene>
<proteinExistence type="predicted"/>
<organism evidence="4 5">
    <name type="scientific">Aestuariibaculum lutulentum</name>
    <dbReference type="NCBI Taxonomy" id="2920935"/>
    <lineage>
        <taxon>Bacteria</taxon>
        <taxon>Pseudomonadati</taxon>
        <taxon>Bacteroidota</taxon>
        <taxon>Flavobacteriia</taxon>
        <taxon>Flavobacteriales</taxon>
        <taxon>Flavobacteriaceae</taxon>
    </lineage>
</organism>
<dbReference type="Proteomes" id="UP001156141">
    <property type="component" value="Unassembled WGS sequence"/>
</dbReference>
<evidence type="ECO:0000256" key="2">
    <source>
        <dbReference type="ARBA" id="ARBA00023315"/>
    </source>
</evidence>
<dbReference type="PANTHER" id="PTHR43877">
    <property type="entry name" value="AMINOALKYLPHOSPHONATE N-ACETYLTRANSFERASE-RELATED-RELATED"/>
    <property type="match status" value="1"/>
</dbReference>